<dbReference type="Pfam" id="PF07859">
    <property type="entry name" value="Abhydrolase_3"/>
    <property type="match status" value="1"/>
</dbReference>
<evidence type="ECO:0000256" key="2">
    <source>
        <dbReference type="ARBA" id="ARBA00022801"/>
    </source>
</evidence>
<proteinExistence type="inferred from homology"/>
<dbReference type="PANTHER" id="PTHR48081">
    <property type="entry name" value="AB HYDROLASE SUPERFAMILY PROTEIN C4A8.06C"/>
    <property type="match status" value="1"/>
</dbReference>
<dbReference type="OrthoDB" id="3209779at2"/>
<feature type="non-terminal residue" evidence="6">
    <location>
        <position position="328"/>
    </location>
</feature>
<gene>
    <name evidence="6" type="ORF">DZF91_23545</name>
</gene>
<dbReference type="PROSITE" id="PS01174">
    <property type="entry name" value="LIPASE_GDXG_SER"/>
    <property type="match status" value="1"/>
</dbReference>
<evidence type="ECO:0000313" key="7">
    <source>
        <dbReference type="Proteomes" id="UP000261811"/>
    </source>
</evidence>
<reference evidence="6 7" key="1">
    <citation type="submission" date="2018-08" db="EMBL/GenBank/DDBJ databases">
        <title>Actinomadura jelena sp. nov., a novel Actinomycete isolated from soil in Chad.</title>
        <authorList>
            <person name="Shi L."/>
        </authorList>
    </citation>
    <scope>NUCLEOTIDE SEQUENCE [LARGE SCALE GENOMIC DNA]</scope>
    <source>
        <strain evidence="6 7">NEAU-G17</strain>
    </source>
</reference>
<dbReference type="SUPFAM" id="SSF53474">
    <property type="entry name" value="alpha/beta-Hydrolases"/>
    <property type="match status" value="1"/>
</dbReference>
<dbReference type="Gene3D" id="3.40.50.1820">
    <property type="entry name" value="alpha/beta hydrolase"/>
    <property type="match status" value="1"/>
</dbReference>
<evidence type="ECO:0000313" key="6">
    <source>
        <dbReference type="EMBL" id="RFU39224.1"/>
    </source>
</evidence>
<dbReference type="InterPro" id="IPR033140">
    <property type="entry name" value="Lipase_GDXG_put_SER_AS"/>
</dbReference>
<dbReference type="PANTHER" id="PTHR48081:SF8">
    <property type="entry name" value="ALPHA_BETA HYDROLASE FOLD-3 DOMAIN-CONTAINING PROTEIN-RELATED"/>
    <property type="match status" value="1"/>
</dbReference>
<dbReference type="InterPro" id="IPR050300">
    <property type="entry name" value="GDXG_lipolytic_enzyme"/>
</dbReference>
<name>A0A372JH72_9ACTN</name>
<feature type="active site" evidence="3">
    <location>
        <position position="153"/>
    </location>
</feature>
<dbReference type="GO" id="GO:0016787">
    <property type="term" value="F:hydrolase activity"/>
    <property type="evidence" value="ECO:0007669"/>
    <property type="project" value="UniProtKB-KW"/>
</dbReference>
<dbReference type="AlphaFoldDB" id="A0A372JH72"/>
<organism evidence="6 7">
    <name type="scientific">Actinomadura logoneensis</name>
    <dbReference type="NCBI Taxonomy" id="2293572"/>
    <lineage>
        <taxon>Bacteria</taxon>
        <taxon>Bacillati</taxon>
        <taxon>Actinomycetota</taxon>
        <taxon>Actinomycetes</taxon>
        <taxon>Streptosporangiales</taxon>
        <taxon>Thermomonosporaceae</taxon>
        <taxon>Actinomadura</taxon>
    </lineage>
</organism>
<evidence type="ECO:0000259" key="5">
    <source>
        <dbReference type="Pfam" id="PF07859"/>
    </source>
</evidence>
<dbReference type="InterPro" id="IPR029058">
    <property type="entry name" value="AB_hydrolase_fold"/>
</dbReference>
<feature type="domain" description="Alpha/beta hydrolase fold-3" evidence="5">
    <location>
        <begin position="75"/>
        <end position="279"/>
    </location>
</feature>
<comment type="similarity">
    <text evidence="1">Belongs to the 'GDXG' lipolytic enzyme family.</text>
</comment>
<evidence type="ECO:0000256" key="4">
    <source>
        <dbReference type="SAM" id="MobiDB-lite"/>
    </source>
</evidence>
<feature type="region of interest" description="Disordered" evidence="4">
    <location>
        <begin position="1"/>
        <end position="22"/>
    </location>
</feature>
<accession>A0A372JH72</accession>
<evidence type="ECO:0000256" key="1">
    <source>
        <dbReference type="ARBA" id="ARBA00010515"/>
    </source>
</evidence>
<comment type="caution">
    <text evidence="6">The sequence shown here is derived from an EMBL/GenBank/DDBJ whole genome shotgun (WGS) entry which is preliminary data.</text>
</comment>
<sequence length="328" mass="34396">MSVDPSLECLFPGGEEPEERELSIEELRRLAELPLPDDRRSLPHVDDLEVPGPGGTVPVRVYRPEPRSAGPLPALVYLHGGGWVMGGIDSVDVSCRDLAAEAGCTVVNVGYRLAPEHPFPAAVEDAWAVAEALATGPDRFGADPRAIAVAGDSAGGNLAAVVALLARDRGVRLAHQLLVYPVTDMAADTPSWDAYGEGYGLDAASLRRFAALYRAGADPADPRLAPLRAPDLSGLAPATLIIADHDILRDEGEAYGRRLAAAGVPVVRRRYAGAIHSFFLLPEMFDAGVEARAFAVRRLRAAFDAALDGARPGPAGPAGGDASPDTPP</sequence>
<dbReference type="EMBL" id="QURH01000492">
    <property type="protein sequence ID" value="RFU39224.1"/>
    <property type="molecule type" value="Genomic_DNA"/>
</dbReference>
<evidence type="ECO:0000256" key="3">
    <source>
        <dbReference type="PROSITE-ProRule" id="PRU10038"/>
    </source>
</evidence>
<dbReference type="InterPro" id="IPR013094">
    <property type="entry name" value="AB_hydrolase_3"/>
</dbReference>
<protein>
    <submittedName>
        <fullName evidence="6">Alpha/beta hydrolase</fullName>
    </submittedName>
</protein>
<keyword evidence="2 6" id="KW-0378">Hydrolase</keyword>
<keyword evidence="7" id="KW-1185">Reference proteome</keyword>
<dbReference type="Proteomes" id="UP000261811">
    <property type="component" value="Unassembled WGS sequence"/>
</dbReference>
<dbReference type="RefSeq" id="WP_147341317.1">
    <property type="nucleotide sequence ID" value="NZ_QURH01000492.1"/>
</dbReference>